<proteinExistence type="predicted"/>
<reference evidence="1" key="1">
    <citation type="submission" date="2014-05" db="EMBL/GenBank/DDBJ databases">
        <authorList>
            <person name="Horn Fabian"/>
        </authorList>
    </citation>
    <scope>NUCLEOTIDE SEQUENCE</scope>
</reference>
<organism evidence="1">
    <name type="scientific">Streptomyces iranensis</name>
    <dbReference type="NCBI Taxonomy" id="576784"/>
    <lineage>
        <taxon>Bacteria</taxon>
        <taxon>Bacillati</taxon>
        <taxon>Actinomycetota</taxon>
        <taxon>Actinomycetes</taxon>
        <taxon>Kitasatosporales</taxon>
        <taxon>Streptomycetaceae</taxon>
        <taxon>Streptomyces</taxon>
        <taxon>Streptomyces violaceusniger group</taxon>
    </lineage>
</organism>
<evidence type="ECO:0000313" key="1">
    <source>
        <dbReference type="EMBL" id="CDR05045.1"/>
    </source>
</evidence>
<sequence>MGVVLVEGGEAGGVEGFAAEDDALEGEGSVVVLLVGVDEVVEGGGCLAEGGDGRGWVR</sequence>
<dbReference type="AlphaFoldDB" id="A0A060ZGA2"/>
<protein>
    <submittedName>
        <fullName evidence="1">Uncharacterized protein</fullName>
    </submittedName>
</protein>
<name>A0A060ZGA2_9ACTN</name>
<gene>
    <name evidence="1" type="ORF">SIRAN2023</name>
</gene>
<dbReference type="EMBL" id="LK022848">
    <property type="protein sequence ID" value="CDR05045.1"/>
    <property type="molecule type" value="Genomic_DNA"/>
</dbReference>
<dbReference type="HOGENOM" id="CLU_2977353_0_0_11"/>
<accession>A0A060ZGA2</accession>